<evidence type="ECO:0000313" key="2">
    <source>
        <dbReference type="Proteomes" id="UP000265692"/>
    </source>
</evidence>
<dbReference type="RefSeq" id="WP_118875252.1">
    <property type="nucleotide sequence ID" value="NZ_QWEI01000002.1"/>
</dbReference>
<dbReference type="Proteomes" id="UP000265692">
    <property type="component" value="Unassembled WGS sequence"/>
</dbReference>
<gene>
    <name evidence="1" type="ORF">D1B33_04835</name>
</gene>
<reference evidence="1 2" key="1">
    <citation type="submission" date="2018-08" db="EMBL/GenBank/DDBJ databases">
        <title>Lysinibacillus sp. YLB-03 draft genome sequence.</title>
        <authorList>
            <person name="Yu L."/>
        </authorList>
    </citation>
    <scope>NUCLEOTIDE SEQUENCE [LARGE SCALE GENOMIC DNA]</scope>
    <source>
        <strain evidence="1 2">YLB-03</strain>
    </source>
</reference>
<organism evidence="1 2">
    <name type="scientific">Ureibacillus yapensis</name>
    <dbReference type="NCBI Taxonomy" id="2304605"/>
    <lineage>
        <taxon>Bacteria</taxon>
        <taxon>Bacillati</taxon>
        <taxon>Bacillota</taxon>
        <taxon>Bacilli</taxon>
        <taxon>Bacillales</taxon>
        <taxon>Caryophanaceae</taxon>
        <taxon>Ureibacillus</taxon>
    </lineage>
</organism>
<evidence type="ECO:0000313" key="1">
    <source>
        <dbReference type="EMBL" id="RHW38217.1"/>
    </source>
</evidence>
<proteinExistence type="predicted"/>
<accession>A0A396SGM0</accession>
<comment type="caution">
    <text evidence="1">The sequence shown here is derived from an EMBL/GenBank/DDBJ whole genome shotgun (WGS) entry which is preliminary data.</text>
</comment>
<evidence type="ECO:0008006" key="3">
    <source>
        <dbReference type="Google" id="ProtNLM"/>
    </source>
</evidence>
<dbReference type="AlphaFoldDB" id="A0A396SGM0"/>
<sequence>MKIQKTYSAEEFADKVGEKVGNIRLFRKYARKFGLIDNHEVLTEDFLPAWDIAQKLHYQKGVKWENAIKHGLSEEFGIPENESTFETEIVGANIIEHKLDEIIEYLKRITIALENKA</sequence>
<dbReference type="EMBL" id="QWEI01000002">
    <property type="protein sequence ID" value="RHW38217.1"/>
    <property type="molecule type" value="Genomic_DNA"/>
</dbReference>
<dbReference type="OrthoDB" id="2892398at2"/>
<keyword evidence="2" id="KW-1185">Reference proteome</keyword>
<name>A0A396SGM0_9BACL</name>
<protein>
    <recommendedName>
        <fullName evidence="3">MerR family transcriptional regulator</fullName>
    </recommendedName>
</protein>